<comment type="function">
    <text evidence="7">Catalyzes the NADPH-dependent reduction of L-glutamate 5-phosphate into L-glutamate 5-semialdehyde and phosphate. The product spontaneously undergoes cyclization to form 1-pyrroline-5-carboxylate.</text>
</comment>
<evidence type="ECO:0000256" key="2">
    <source>
        <dbReference type="ARBA" id="ARBA00022605"/>
    </source>
</evidence>
<dbReference type="GO" id="GO:0005737">
    <property type="term" value="C:cytoplasm"/>
    <property type="evidence" value="ECO:0007669"/>
    <property type="project" value="UniProtKB-SubCell"/>
</dbReference>
<evidence type="ECO:0000256" key="1">
    <source>
        <dbReference type="ARBA" id="ARBA00004985"/>
    </source>
</evidence>
<evidence type="ECO:0000313" key="9">
    <source>
        <dbReference type="EMBL" id="AZN29557.1"/>
    </source>
</evidence>
<organism evidence="9 10">
    <name type="scientific">Flaviflexus salsibiostraticola</name>
    <dbReference type="NCBI Taxonomy" id="1282737"/>
    <lineage>
        <taxon>Bacteria</taxon>
        <taxon>Bacillati</taxon>
        <taxon>Actinomycetota</taxon>
        <taxon>Actinomycetes</taxon>
        <taxon>Actinomycetales</taxon>
        <taxon>Actinomycetaceae</taxon>
        <taxon>Flaviflexus</taxon>
    </lineage>
</organism>
<name>A0A3Q8WSY0_9ACTO</name>
<comment type="catalytic activity">
    <reaction evidence="6 7">
        <text>L-glutamate 5-semialdehyde + phosphate + NADP(+) = L-glutamyl 5-phosphate + NADPH + H(+)</text>
        <dbReference type="Rhea" id="RHEA:19541"/>
        <dbReference type="ChEBI" id="CHEBI:15378"/>
        <dbReference type="ChEBI" id="CHEBI:43474"/>
        <dbReference type="ChEBI" id="CHEBI:57783"/>
        <dbReference type="ChEBI" id="CHEBI:58066"/>
        <dbReference type="ChEBI" id="CHEBI:58274"/>
        <dbReference type="ChEBI" id="CHEBI:58349"/>
        <dbReference type="EC" id="1.2.1.41"/>
    </reaction>
</comment>
<dbReference type="NCBIfam" id="NF001221">
    <property type="entry name" value="PRK00197.1"/>
    <property type="match status" value="1"/>
</dbReference>
<dbReference type="GO" id="GO:0050661">
    <property type="term" value="F:NADP binding"/>
    <property type="evidence" value="ECO:0007669"/>
    <property type="project" value="InterPro"/>
</dbReference>
<dbReference type="CDD" id="cd07079">
    <property type="entry name" value="ALDH_F18-19_ProA-GPR"/>
    <property type="match status" value="1"/>
</dbReference>
<evidence type="ECO:0000256" key="3">
    <source>
        <dbReference type="ARBA" id="ARBA00022650"/>
    </source>
</evidence>
<keyword evidence="7" id="KW-0963">Cytoplasm</keyword>
<dbReference type="InterPro" id="IPR012134">
    <property type="entry name" value="Glu-5-SA_DH"/>
</dbReference>
<gene>
    <name evidence="7" type="primary">proA</name>
    <name evidence="9" type="ORF">EJO69_03980</name>
</gene>
<dbReference type="InterPro" id="IPR016163">
    <property type="entry name" value="Ald_DH_C"/>
</dbReference>
<dbReference type="EC" id="1.2.1.41" evidence="7"/>
<accession>A0A3Q8WSY0</accession>
<keyword evidence="2 7" id="KW-0028">Amino-acid biosynthesis</keyword>
<keyword evidence="3 7" id="KW-0641">Proline biosynthesis</keyword>
<dbReference type="RefSeq" id="WP_126039497.1">
    <property type="nucleotide sequence ID" value="NZ_CP034438.1"/>
</dbReference>
<dbReference type="GO" id="GO:0004350">
    <property type="term" value="F:glutamate-5-semialdehyde dehydrogenase activity"/>
    <property type="evidence" value="ECO:0007669"/>
    <property type="project" value="UniProtKB-UniRule"/>
</dbReference>
<dbReference type="EMBL" id="CP034438">
    <property type="protein sequence ID" value="AZN29557.1"/>
    <property type="molecule type" value="Genomic_DNA"/>
</dbReference>
<dbReference type="Proteomes" id="UP000270021">
    <property type="component" value="Chromosome"/>
</dbReference>
<dbReference type="HAMAP" id="MF_00412">
    <property type="entry name" value="ProA"/>
    <property type="match status" value="1"/>
</dbReference>
<feature type="domain" description="Aldehyde dehydrogenase" evidence="8">
    <location>
        <begin position="4"/>
        <end position="291"/>
    </location>
</feature>
<keyword evidence="10" id="KW-1185">Reference proteome</keyword>
<dbReference type="SUPFAM" id="SSF53720">
    <property type="entry name" value="ALDH-like"/>
    <property type="match status" value="1"/>
</dbReference>
<comment type="subcellular location">
    <subcellularLocation>
        <location evidence="7">Cytoplasm</location>
    </subcellularLocation>
</comment>
<sequence length="423" mass="43915">MTNTRDAVRELATKARGAARVLRSASTTEKNAALEAIAVLLEERSKEITEANGQDIARGIEVGLTDALIDRLTLDESRIAGIADAVRQLIALPDPVGEVVAGRTLPNGLTVRNVRVPMGVVGMIYEARPNVTVDAACLALKAGSAVLLRGGSAAEQTNVVLVALMREAIDSVGIPSDAIASVDEWGREGATELMAARGYIDLLIPRGGAGLIQSVVANSTVPVIETGVGNCHVFINADADRDRAVAIAVNAKTHRPGVCNAAETLLLHEGFEHGGAVLAALADRGVTLHVDEAARSLAEQAGVSLELIKDATAEDWDTEYLSLDMAVAVVSSVDEAIAHIDRHSSGHTEAIVTDSVADANRFVAAIDSAAVMVNASTRFTDGGELGLGAEIGISTQKLHARGPMGLAELTTTTCVVEGSGHVR</sequence>
<dbReference type="AlphaFoldDB" id="A0A3Q8WSY0"/>
<protein>
    <recommendedName>
        <fullName evidence="7">Gamma-glutamyl phosphate reductase</fullName>
        <shortName evidence="7">GPR</shortName>
        <ecNumber evidence="7">1.2.1.41</ecNumber>
    </recommendedName>
    <alternativeName>
        <fullName evidence="7">Glutamate-5-semialdehyde dehydrogenase</fullName>
    </alternativeName>
    <alternativeName>
        <fullName evidence="7">Glutamyl-gamma-semialdehyde dehydrogenase</fullName>
        <shortName evidence="7">GSA dehydrogenase</shortName>
    </alternativeName>
</protein>
<dbReference type="InterPro" id="IPR020593">
    <property type="entry name" value="G-glutamylP_reductase_CS"/>
</dbReference>
<dbReference type="KEGG" id="fsl:EJO69_03980"/>
<comment type="pathway">
    <text evidence="1 7">Amino-acid biosynthesis; L-proline biosynthesis; L-glutamate 5-semialdehyde from L-glutamate: step 2/2.</text>
</comment>
<evidence type="ECO:0000313" key="10">
    <source>
        <dbReference type="Proteomes" id="UP000270021"/>
    </source>
</evidence>
<dbReference type="PIRSF" id="PIRSF000151">
    <property type="entry name" value="GPR"/>
    <property type="match status" value="1"/>
</dbReference>
<dbReference type="UniPathway" id="UPA00098">
    <property type="reaction ID" value="UER00360"/>
</dbReference>
<dbReference type="OrthoDB" id="9809970at2"/>
<evidence type="ECO:0000259" key="8">
    <source>
        <dbReference type="Pfam" id="PF00171"/>
    </source>
</evidence>
<comment type="similarity">
    <text evidence="7">Belongs to the gamma-glutamyl phosphate reductase family.</text>
</comment>
<keyword evidence="5 7" id="KW-0560">Oxidoreductase</keyword>
<dbReference type="PANTHER" id="PTHR11063:SF8">
    <property type="entry name" value="DELTA-1-PYRROLINE-5-CARBOXYLATE SYNTHASE"/>
    <property type="match status" value="1"/>
</dbReference>
<evidence type="ECO:0000256" key="7">
    <source>
        <dbReference type="HAMAP-Rule" id="MF_00412"/>
    </source>
</evidence>
<dbReference type="InterPro" id="IPR000965">
    <property type="entry name" value="GPR_dom"/>
</dbReference>
<dbReference type="InterPro" id="IPR015590">
    <property type="entry name" value="Aldehyde_DH_dom"/>
</dbReference>
<dbReference type="Gene3D" id="3.40.605.10">
    <property type="entry name" value="Aldehyde Dehydrogenase, Chain A, domain 1"/>
    <property type="match status" value="1"/>
</dbReference>
<dbReference type="PANTHER" id="PTHR11063">
    <property type="entry name" value="GLUTAMATE SEMIALDEHYDE DEHYDROGENASE"/>
    <property type="match status" value="1"/>
</dbReference>
<dbReference type="PROSITE" id="PS01223">
    <property type="entry name" value="PROA"/>
    <property type="match status" value="1"/>
</dbReference>
<keyword evidence="4 7" id="KW-0521">NADP</keyword>
<proteinExistence type="inferred from homology"/>
<dbReference type="InterPro" id="IPR016161">
    <property type="entry name" value="Ald_DH/histidinol_DH"/>
</dbReference>
<dbReference type="FunFam" id="3.40.309.10:FF:000006">
    <property type="entry name" value="Gamma-glutamyl phosphate reductase"/>
    <property type="match status" value="1"/>
</dbReference>
<dbReference type="NCBIfam" id="TIGR00407">
    <property type="entry name" value="proA"/>
    <property type="match status" value="1"/>
</dbReference>
<evidence type="ECO:0000256" key="5">
    <source>
        <dbReference type="ARBA" id="ARBA00023002"/>
    </source>
</evidence>
<dbReference type="Gene3D" id="3.40.309.10">
    <property type="entry name" value="Aldehyde Dehydrogenase, Chain A, domain 2"/>
    <property type="match status" value="1"/>
</dbReference>
<dbReference type="Pfam" id="PF00171">
    <property type="entry name" value="Aldedh"/>
    <property type="match status" value="1"/>
</dbReference>
<evidence type="ECO:0000256" key="6">
    <source>
        <dbReference type="ARBA" id="ARBA00049024"/>
    </source>
</evidence>
<dbReference type="InterPro" id="IPR016162">
    <property type="entry name" value="Ald_DH_N"/>
</dbReference>
<dbReference type="GO" id="GO:0055129">
    <property type="term" value="P:L-proline biosynthetic process"/>
    <property type="evidence" value="ECO:0007669"/>
    <property type="project" value="UniProtKB-UniRule"/>
</dbReference>
<evidence type="ECO:0000256" key="4">
    <source>
        <dbReference type="ARBA" id="ARBA00022857"/>
    </source>
</evidence>
<reference evidence="9 10" key="1">
    <citation type="submission" date="2018-12" db="EMBL/GenBank/DDBJ databases">
        <title>Complete genome sequence of Flaviflexus salsibiostraticola KCTC 33148.</title>
        <authorList>
            <person name="Bae J.-W."/>
        </authorList>
    </citation>
    <scope>NUCLEOTIDE SEQUENCE [LARGE SCALE GENOMIC DNA]</scope>
    <source>
        <strain evidence="9 10">KCTC 33148</strain>
    </source>
</reference>